<feature type="domain" description="ABC transporter" evidence="13">
    <location>
        <begin position="1318"/>
        <end position="1559"/>
    </location>
</feature>
<keyword evidence="6" id="KW-0547">Nucleotide-binding</keyword>
<evidence type="ECO:0000313" key="15">
    <source>
        <dbReference type="EMBL" id="EDK44914.1"/>
    </source>
</evidence>
<dbReference type="PROSITE" id="PS50929">
    <property type="entry name" value="ABC_TM1F"/>
    <property type="match status" value="2"/>
</dbReference>
<feature type="domain" description="ABC transmembrane type-1" evidence="14">
    <location>
        <begin position="997"/>
        <end position="1281"/>
    </location>
</feature>
<dbReference type="SUPFAM" id="SSF52540">
    <property type="entry name" value="P-loop containing nucleoside triphosphate hydrolases"/>
    <property type="match status" value="2"/>
</dbReference>
<evidence type="ECO:0000256" key="10">
    <source>
        <dbReference type="ARBA" id="ARBA00053425"/>
    </source>
</evidence>
<evidence type="ECO:0000256" key="9">
    <source>
        <dbReference type="ARBA" id="ARBA00023136"/>
    </source>
</evidence>
<feature type="transmembrane region" description="Helical" evidence="12">
    <location>
        <begin position="427"/>
        <end position="448"/>
    </location>
</feature>
<dbReference type="HOGENOM" id="CLU_000604_27_3_1"/>
<dbReference type="SUPFAM" id="SSF90123">
    <property type="entry name" value="ABC transporter transmembrane region"/>
    <property type="match status" value="2"/>
</dbReference>
<feature type="transmembrane region" description="Helical" evidence="12">
    <location>
        <begin position="24"/>
        <end position="46"/>
    </location>
</feature>
<evidence type="ECO:0000259" key="13">
    <source>
        <dbReference type="PROSITE" id="PS50893"/>
    </source>
</evidence>
<dbReference type="FunFam" id="3.40.50.300:FF:000565">
    <property type="entry name" value="ABC bile acid transporter"/>
    <property type="match status" value="1"/>
</dbReference>
<keyword evidence="8 12" id="KW-1133">Transmembrane helix</keyword>
<dbReference type="GO" id="GO:0140359">
    <property type="term" value="F:ABC-type transporter activity"/>
    <property type="evidence" value="ECO:0007669"/>
    <property type="project" value="InterPro"/>
</dbReference>
<dbReference type="InterPro" id="IPR027417">
    <property type="entry name" value="P-loop_NTPase"/>
</dbReference>
<evidence type="ECO:0008006" key="17">
    <source>
        <dbReference type="Google" id="ProtNLM"/>
    </source>
</evidence>
<evidence type="ECO:0000256" key="8">
    <source>
        <dbReference type="ARBA" id="ARBA00022989"/>
    </source>
</evidence>
<keyword evidence="2" id="KW-0813">Transport</keyword>
<feature type="transmembrane region" description="Helical" evidence="12">
    <location>
        <begin position="67"/>
        <end position="89"/>
    </location>
</feature>
<feature type="transmembrane region" description="Helical" evidence="12">
    <location>
        <begin position="1124"/>
        <end position="1151"/>
    </location>
</feature>
<feature type="transmembrane region" description="Helical" evidence="12">
    <location>
        <begin position="399"/>
        <end position="421"/>
    </location>
</feature>
<dbReference type="EMBL" id="CH981527">
    <property type="protein sequence ID" value="EDK44914.1"/>
    <property type="molecule type" value="Genomic_DNA"/>
</dbReference>
<feature type="transmembrane region" description="Helical" evidence="12">
    <location>
        <begin position="996"/>
        <end position="1017"/>
    </location>
</feature>
<evidence type="ECO:0000256" key="6">
    <source>
        <dbReference type="ARBA" id="ARBA00022741"/>
    </source>
</evidence>
<dbReference type="Pfam" id="PF00664">
    <property type="entry name" value="ABC_membrane"/>
    <property type="match status" value="2"/>
</dbReference>
<dbReference type="PANTHER" id="PTHR24223:SF443">
    <property type="entry name" value="MULTIDRUG-RESISTANCE LIKE PROTEIN 1, ISOFORM I"/>
    <property type="match status" value="1"/>
</dbReference>
<dbReference type="CDD" id="cd03244">
    <property type="entry name" value="ABCC_MRP_domain2"/>
    <property type="match status" value="1"/>
</dbReference>
<dbReference type="InParanoid" id="A5E0F6"/>
<dbReference type="GO" id="GO:0005524">
    <property type="term" value="F:ATP binding"/>
    <property type="evidence" value="ECO:0007669"/>
    <property type="project" value="UniProtKB-KW"/>
</dbReference>
<dbReference type="CDD" id="cd03250">
    <property type="entry name" value="ABCC_MRP_domain1"/>
    <property type="match status" value="1"/>
</dbReference>
<dbReference type="GeneID" id="5232846"/>
<dbReference type="InterPro" id="IPR050173">
    <property type="entry name" value="ABC_transporter_C-like"/>
</dbReference>
<feature type="transmembrane region" description="Helical" evidence="12">
    <location>
        <begin position="178"/>
        <end position="197"/>
    </location>
</feature>
<dbReference type="PANTHER" id="PTHR24223">
    <property type="entry name" value="ATP-BINDING CASSETTE SUB-FAMILY C"/>
    <property type="match status" value="1"/>
</dbReference>
<feature type="transmembrane region" description="Helical" evidence="12">
    <location>
        <begin position="1223"/>
        <end position="1242"/>
    </location>
</feature>
<feature type="domain" description="ABC transporter" evidence="13">
    <location>
        <begin position="608"/>
        <end position="887"/>
    </location>
</feature>
<evidence type="ECO:0000313" key="16">
    <source>
        <dbReference type="Proteomes" id="UP000001996"/>
    </source>
</evidence>
<dbReference type="InterPro" id="IPR003439">
    <property type="entry name" value="ABC_transporter-like_ATP-bd"/>
</dbReference>
<dbReference type="InterPro" id="IPR044746">
    <property type="entry name" value="ABCC_6TM_D1"/>
</dbReference>
<comment type="function">
    <text evidence="10">Cooperates for the ATP-dependent vacuolar transport of bilirubin and glutathione conjugates.</text>
</comment>
<dbReference type="FunFam" id="1.20.1560.10:FF:000013">
    <property type="entry name" value="ABC transporter C family member 2"/>
    <property type="match status" value="1"/>
</dbReference>
<feature type="region of interest" description="Disordered" evidence="11">
    <location>
        <begin position="689"/>
        <end position="709"/>
    </location>
</feature>
<evidence type="ECO:0000256" key="1">
    <source>
        <dbReference type="ARBA" id="ARBA00004128"/>
    </source>
</evidence>
<feature type="transmembrane region" description="Helical" evidence="12">
    <location>
        <begin position="143"/>
        <end position="162"/>
    </location>
</feature>
<feature type="compositionally biased region" description="Low complexity" evidence="11">
    <location>
        <begin position="689"/>
        <end position="704"/>
    </location>
</feature>
<feature type="transmembrane region" description="Helical" evidence="12">
    <location>
        <begin position="1037"/>
        <end position="1064"/>
    </location>
</feature>
<organism evidence="15 16">
    <name type="scientific">Lodderomyces elongisporus (strain ATCC 11503 / CBS 2605 / JCM 1781 / NBRC 1676 / NRRL YB-4239)</name>
    <name type="common">Yeast</name>
    <name type="synonym">Saccharomyces elongisporus</name>
    <dbReference type="NCBI Taxonomy" id="379508"/>
    <lineage>
        <taxon>Eukaryota</taxon>
        <taxon>Fungi</taxon>
        <taxon>Dikarya</taxon>
        <taxon>Ascomycota</taxon>
        <taxon>Saccharomycotina</taxon>
        <taxon>Pichiomycetes</taxon>
        <taxon>Debaryomycetaceae</taxon>
        <taxon>Candida/Lodderomyces clade</taxon>
        <taxon>Lodderomyces</taxon>
    </lineage>
</organism>
<dbReference type="GO" id="GO:0000329">
    <property type="term" value="C:fungal-type vacuole membrane"/>
    <property type="evidence" value="ECO:0007669"/>
    <property type="project" value="UniProtKB-ARBA"/>
</dbReference>
<sequence>MLSTEATCGWSSLLLPMVPHHQNAFNPCFLATSCILITLIFLFWGATSLRRLCNQPKYGSFSPKSTGFWQTLRVLAAGIEILLFITYSHSASQGVGSNVSQDTDASLKASSTMVFGLGLLCTFLIFIITPLQIMETSYSPHQLSVVMVFWPTFTILLTAFYFQDNYTDLGILSGQAKFSLQGMLIINAIIITLMEVFKWKPNHELILHFKREGKELELAEPNILEQITFTWMNDLIVSSYKNKTVTHTELPNTPDEISTKYSASRLQKFWNGSGLIFSLLRSFGPGLVVSFAYEMLAKLLNYVKPQLLRLLILYFAISNPPLLQGLLICFAMFATSLLQTSLNNRYMLKNLENGLNVRSSLSSLIYQKTLVLSNDSRHKTSSGDIINLMSVDVNRIQSVILNLSTLVLAPVDIILCIASLWPLLGPATLAGVAVMLVLIPVNAFLVRYSRRLNKEQMKLKDARTRITNEILSSIRSIKLYAWEIPMVDKLLDARNGKELHNLFYIRIIGLISNFVWYVIPILVSLFSFGCFVLTQSKPLTSDIVFPALTLIGLLSAPLYELPAVITSIIEAQVAIDRVFSFLTSDELSNDYFHKLPKMLISQESEPVIEVKNASFFWDKQSFEKKDEHNDEGAHHGQILHKEELYALKNVNFKVRKGALSCVVGKVGSGKTSLLYGLLGQMVVAKGNNSGASGSINGNSGSTNGYDDHDAENVEPRFVPLIKIRGSVAYCSQLPWIMNASVKENILFGCRFDKNFYNKTISSCQLTQDLEILPDGDETQVGEKGVSLSGGQKARLALARAVYARADIYLMDDILSAVDSHVGKNIINKVLRPEGLLGSKTVVLCTNSISILKYSSDITLIENGTIVETTSYKEINEMDHPRLDNLIRNFSNIHGSDDESLEGESRKESVELIQELVSTSNAEPECKQQVGHSLDNEQEQIPRSTQRRASIETFKWDPLKKLLPNLNSGQTVEESQKGKVKWSVYSAYFKACSSWGIFIWLLILIIGNILSVGGNYWLKYWTEENSRSGENKNVWSFLAIYATLGIGSTCMTMTRSAITSLWLAMNASRKIHDSMINRVLSAPMIFFERTPVGRIMNRFTNDINKIDNNIPNTLLGMVNQICKTLITLFVISIGIPAYAVVIIILSAIYFYYEIYYVSISRELKRLVSVSRSPIYSHLGETLNGLTTVRAYNQEDRFTFIMNTVVDFNIKSQYMLTSINRWLNFRLQFVGGLGVLSASLLSIFSLKTAHPLSASMVGFIMTYALQVTGSLRIVVRMSAEVESSIVAVERCLEYTELEVEEPNKNSLRVPSKAWPDRGEIEFKDYSTRYRQNLDLVLRGVNLKIEERQKVGVVGRTGSGKSTLALSIFRIINPVTGSILIDKVDTTSIPLFDLRHRLSIIPQDSQLFEGTVRQNLDPFNRYSDDEIWKALELAHLKSHILKSQSGTSTDKLASKVFEGGSNFSSGQRQLVALARVLLQMKDSRILVLDEATAAVDVETDKIIQDTIRKEFKDKTIITIAHRLKTVMDNDRIVGLDKGSVVEYDSPQELLKSKTGIFYNLCKQGGYIEDSEVEAKETK</sequence>
<feature type="transmembrane region" description="Helical" evidence="12">
    <location>
        <begin position="109"/>
        <end position="131"/>
    </location>
</feature>
<keyword evidence="3" id="KW-0926">Vacuole</keyword>
<proteinExistence type="predicted"/>
<evidence type="ECO:0000259" key="14">
    <source>
        <dbReference type="PROSITE" id="PS50929"/>
    </source>
</evidence>
<dbReference type="KEGG" id="lel:PVL30_002584"/>
<keyword evidence="5" id="KW-0677">Repeat</keyword>
<evidence type="ECO:0000256" key="4">
    <source>
        <dbReference type="ARBA" id="ARBA00022692"/>
    </source>
</evidence>
<keyword evidence="9 12" id="KW-0472">Membrane</keyword>
<evidence type="ECO:0000256" key="5">
    <source>
        <dbReference type="ARBA" id="ARBA00022737"/>
    </source>
</evidence>
<dbReference type="OMA" id="KTWIMAF"/>
<dbReference type="OrthoDB" id="6500128at2759"/>
<dbReference type="GO" id="GO:0016887">
    <property type="term" value="F:ATP hydrolysis activity"/>
    <property type="evidence" value="ECO:0007669"/>
    <property type="project" value="InterPro"/>
</dbReference>
<keyword evidence="7" id="KW-0067">ATP-binding</keyword>
<dbReference type="InterPro" id="IPR011527">
    <property type="entry name" value="ABC1_TM_dom"/>
</dbReference>
<dbReference type="CDD" id="cd18603">
    <property type="entry name" value="ABC_6TM_MRP1_2_3_6_D2_like"/>
    <property type="match status" value="1"/>
</dbReference>
<protein>
    <recommendedName>
        <fullName evidence="17">Metal resistance protein YCF1</fullName>
    </recommendedName>
</protein>
<name>A5E0F6_LODEL</name>
<comment type="subcellular location">
    <subcellularLocation>
        <location evidence="1">Vacuole membrane</location>
        <topology evidence="1">Multi-pass membrane protein</topology>
    </subcellularLocation>
</comment>
<dbReference type="eggNOG" id="KOG0054">
    <property type="taxonomic scope" value="Eukaryota"/>
</dbReference>
<gene>
    <name evidence="15" type="ORF">LELG_03093</name>
</gene>
<feature type="transmembrane region" description="Helical" evidence="12">
    <location>
        <begin position="313"/>
        <end position="338"/>
    </location>
</feature>
<dbReference type="CDD" id="cd18579">
    <property type="entry name" value="ABC_6TM_ABCC_D1"/>
    <property type="match status" value="1"/>
</dbReference>
<dbReference type="FunCoup" id="A5E0F6">
    <property type="interactions" value="134"/>
</dbReference>
<evidence type="ECO:0000256" key="11">
    <source>
        <dbReference type="SAM" id="MobiDB-lite"/>
    </source>
</evidence>
<evidence type="ECO:0000256" key="7">
    <source>
        <dbReference type="ARBA" id="ARBA00022840"/>
    </source>
</evidence>
<dbReference type="Pfam" id="PF00005">
    <property type="entry name" value="ABC_tran"/>
    <property type="match status" value="2"/>
</dbReference>
<dbReference type="InterPro" id="IPR003593">
    <property type="entry name" value="AAA+_ATPase"/>
</dbReference>
<dbReference type="FunFam" id="1.20.1560.10:FF:000020">
    <property type="entry name" value="ABC metal ion transporter"/>
    <property type="match status" value="1"/>
</dbReference>
<dbReference type="PROSITE" id="PS50893">
    <property type="entry name" value="ABC_TRANSPORTER_2"/>
    <property type="match status" value="2"/>
</dbReference>
<dbReference type="Gene3D" id="3.40.50.300">
    <property type="entry name" value="P-loop containing nucleotide triphosphate hydrolases"/>
    <property type="match status" value="2"/>
</dbReference>
<feature type="transmembrane region" description="Helical" evidence="12">
    <location>
        <begin position="269"/>
        <end position="293"/>
    </location>
</feature>
<evidence type="ECO:0000256" key="12">
    <source>
        <dbReference type="SAM" id="Phobius"/>
    </source>
</evidence>
<dbReference type="Proteomes" id="UP000001996">
    <property type="component" value="Unassembled WGS sequence"/>
</dbReference>
<dbReference type="VEuPathDB" id="FungiDB:LELG_03093"/>
<keyword evidence="4 12" id="KW-0812">Transmembrane</keyword>
<dbReference type="InterPro" id="IPR017871">
    <property type="entry name" value="ABC_transporter-like_CS"/>
</dbReference>
<dbReference type="InterPro" id="IPR036640">
    <property type="entry name" value="ABC1_TM_sf"/>
</dbReference>
<dbReference type="PROSITE" id="PS00211">
    <property type="entry name" value="ABC_TRANSPORTER_1"/>
    <property type="match status" value="2"/>
</dbReference>
<evidence type="ECO:0000256" key="2">
    <source>
        <dbReference type="ARBA" id="ARBA00022448"/>
    </source>
</evidence>
<reference evidence="15 16" key="1">
    <citation type="journal article" date="2009" name="Nature">
        <title>Evolution of pathogenicity and sexual reproduction in eight Candida genomes.</title>
        <authorList>
            <person name="Butler G."/>
            <person name="Rasmussen M.D."/>
            <person name="Lin M.F."/>
            <person name="Santos M.A."/>
            <person name="Sakthikumar S."/>
            <person name="Munro C.A."/>
            <person name="Rheinbay E."/>
            <person name="Grabherr M."/>
            <person name="Forche A."/>
            <person name="Reedy J.L."/>
            <person name="Agrafioti I."/>
            <person name="Arnaud M.B."/>
            <person name="Bates S."/>
            <person name="Brown A.J."/>
            <person name="Brunke S."/>
            <person name="Costanzo M.C."/>
            <person name="Fitzpatrick D.A."/>
            <person name="de Groot P.W."/>
            <person name="Harris D."/>
            <person name="Hoyer L.L."/>
            <person name="Hube B."/>
            <person name="Klis F.M."/>
            <person name="Kodira C."/>
            <person name="Lennard N."/>
            <person name="Logue M.E."/>
            <person name="Martin R."/>
            <person name="Neiman A.M."/>
            <person name="Nikolaou E."/>
            <person name="Quail M.A."/>
            <person name="Quinn J."/>
            <person name="Santos M.C."/>
            <person name="Schmitzberger F.F."/>
            <person name="Sherlock G."/>
            <person name="Shah P."/>
            <person name="Silverstein K.A."/>
            <person name="Skrzypek M.S."/>
            <person name="Soll D."/>
            <person name="Staggs R."/>
            <person name="Stansfield I."/>
            <person name="Stumpf M.P."/>
            <person name="Sudbery P.E."/>
            <person name="Srikantha T."/>
            <person name="Zeng Q."/>
            <person name="Berman J."/>
            <person name="Berriman M."/>
            <person name="Heitman J."/>
            <person name="Gow N.A."/>
            <person name="Lorenz M.C."/>
            <person name="Birren B.W."/>
            <person name="Kellis M."/>
            <person name="Cuomo C.A."/>
        </authorList>
    </citation>
    <scope>NUCLEOTIDE SEQUENCE [LARGE SCALE GENOMIC DNA]</scope>
    <source>
        <strain evidence="16">ATCC 11503 / BCRC 21390 / CBS 2605 / JCM 1781 / NBRC 1676 / NRRL YB-4239</strain>
    </source>
</reference>
<feature type="transmembrane region" description="Helical" evidence="12">
    <location>
        <begin position="503"/>
        <end position="523"/>
    </location>
</feature>
<dbReference type="Gene3D" id="1.20.1560.10">
    <property type="entry name" value="ABC transporter type 1, transmembrane domain"/>
    <property type="match status" value="2"/>
</dbReference>
<keyword evidence="16" id="KW-1185">Reference proteome</keyword>
<accession>A5E0F6</accession>
<dbReference type="GO" id="GO:0042144">
    <property type="term" value="P:vacuole fusion, non-autophagic"/>
    <property type="evidence" value="ECO:0007669"/>
    <property type="project" value="UniProtKB-ARBA"/>
</dbReference>
<evidence type="ECO:0000256" key="3">
    <source>
        <dbReference type="ARBA" id="ARBA00022554"/>
    </source>
</evidence>
<dbReference type="SMART" id="SM00382">
    <property type="entry name" value="AAA"/>
    <property type="match status" value="2"/>
</dbReference>
<feature type="domain" description="ABC transmembrane type-1" evidence="14">
    <location>
        <begin position="295"/>
        <end position="570"/>
    </location>
</feature>